<evidence type="ECO:0000313" key="3">
    <source>
        <dbReference type="Proteomes" id="UP000659654"/>
    </source>
</evidence>
<proteinExistence type="predicted"/>
<gene>
    <name evidence="2" type="ORF">BXYJ_LOCUS13103</name>
</gene>
<feature type="chain" id="PRO_5036204478" evidence="1">
    <location>
        <begin position="17"/>
        <end position="95"/>
    </location>
</feature>
<keyword evidence="1" id="KW-0732">Signal</keyword>
<reference evidence="2" key="1">
    <citation type="submission" date="2020-09" db="EMBL/GenBank/DDBJ databases">
        <authorList>
            <person name="Kikuchi T."/>
        </authorList>
    </citation>
    <scope>NUCLEOTIDE SEQUENCE</scope>
    <source>
        <strain evidence="2">Ka4C1</strain>
    </source>
</reference>
<dbReference type="EMBL" id="CAJFDI010000005">
    <property type="protein sequence ID" value="CAD5233012.1"/>
    <property type="molecule type" value="Genomic_DNA"/>
</dbReference>
<organism evidence="2 3">
    <name type="scientific">Bursaphelenchus xylophilus</name>
    <name type="common">Pinewood nematode worm</name>
    <name type="synonym">Aphelenchoides xylophilus</name>
    <dbReference type="NCBI Taxonomy" id="6326"/>
    <lineage>
        <taxon>Eukaryota</taxon>
        <taxon>Metazoa</taxon>
        <taxon>Ecdysozoa</taxon>
        <taxon>Nematoda</taxon>
        <taxon>Chromadorea</taxon>
        <taxon>Rhabditida</taxon>
        <taxon>Tylenchina</taxon>
        <taxon>Tylenchomorpha</taxon>
        <taxon>Aphelenchoidea</taxon>
        <taxon>Aphelenchoididae</taxon>
        <taxon>Bursaphelenchus</taxon>
    </lineage>
</organism>
<sequence length="95" mass="10662">MRTFGLFLLLLHLASADDNSDGRGLDSDRTVKHVEKNNDIVVSNNLETRSRLILLNGNMHFRAGIRRNITFDVGDDGGIFFHNLNILDIPSRVSV</sequence>
<evidence type="ECO:0000313" key="2">
    <source>
        <dbReference type="EMBL" id="CAD5233012.1"/>
    </source>
</evidence>
<feature type="signal peptide" evidence="1">
    <location>
        <begin position="1"/>
        <end position="16"/>
    </location>
</feature>
<keyword evidence="3" id="KW-1185">Reference proteome</keyword>
<name>A0A7I8X7Q9_BURXY</name>
<evidence type="ECO:0000256" key="1">
    <source>
        <dbReference type="SAM" id="SignalP"/>
    </source>
</evidence>
<protein>
    <submittedName>
        <fullName evidence="2">(pine wood nematode) hypothetical protein</fullName>
    </submittedName>
</protein>
<accession>A0A7I8X7Q9</accession>
<dbReference type="Proteomes" id="UP000659654">
    <property type="component" value="Unassembled WGS sequence"/>
</dbReference>
<dbReference type="OrthoDB" id="10009301at2759"/>
<dbReference type="EMBL" id="CAJFCV020000005">
    <property type="protein sequence ID" value="CAG9126365.1"/>
    <property type="molecule type" value="Genomic_DNA"/>
</dbReference>
<dbReference type="AlphaFoldDB" id="A0A7I8X7Q9"/>
<dbReference type="Proteomes" id="UP000582659">
    <property type="component" value="Unassembled WGS sequence"/>
</dbReference>
<comment type="caution">
    <text evidence="2">The sequence shown here is derived from an EMBL/GenBank/DDBJ whole genome shotgun (WGS) entry which is preliminary data.</text>
</comment>